<evidence type="ECO:0000256" key="1">
    <source>
        <dbReference type="ARBA" id="ARBA00022670"/>
    </source>
</evidence>
<proteinExistence type="predicted"/>
<accession>A0A2M9ZQ36</accession>
<dbReference type="GO" id="GO:0004252">
    <property type="term" value="F:serine-type endopeptidase activity"/>
    <property type="evidence" value="ECO:0007669"/>
    <property type="project" value="TreeGrafter"/>
</dbReference>
<keyword evidence="7" id="KW-1185">Reference proteome</keyword>
<sequence length="496" mass="56042">MNNYKTRILFCSLLTAFSILQVRPILSQGTQNSDLQNLLASVVIVRSDSYSDTGDPFEIGEQNLSKDVGSGFIIQGNKILTNAHVVSESKYLKVKHYNSGKYYPATVEFVGFDCDLAVLKVEDEEFFQGLEPLEILDSSPSLGSNVLILGYPQGDENLTLENGTVSRLERQRYSFSGLDYRKVVRVNANILPGYSGGPAIQNGKVVGITFEVSQIQGNTAYLIPPEIILHFLKDIEDGSYEGFPYAGFTFQNGNSEALKKYLTIPEGLQGILVNKVYPDSSFSEVLRQEDFIYKIDDSFLNSEGGLLESSNRSVIDLIEPRFVGENITLYFYRSGKHYKIATPLKKTKSLELYREQELRNFLGAGLLFQPVNRALFGKEGKRIEAALRYHYSYFIQDDLYRFTERDLLLTTVFPDPLNSKYIPYRFKILESINGKTPSNLEDFKNLWNSFSGGNIVLKFRGISLPVVFNRESIRTIDARVRKRFDVRSDALKAGAK</sequence>
<keyword evidence="3" id="KW-0720">Serine protease</keyword>
<dbReference type="PANTHER" id="PTHR45980:SF9">
    <property type="entry name" value="PROTEASE DO-LIKE 10, MITOCHONDRIAL-RELATED"/>
    <property type="match status" value="1"/>
</dbReference>
<dbReference type="InterPro" id="IPR041517">
    <property type="entry name" value="DEGP_PDZ"/>
</dbReference>
<dbReference type="GO" id="GO:0006508">
    <property type="term" value="P:proteolysis"/>
    <property type="evidence" value="ECO:0007669"/>
    <property type="project" value="UniProtKB-KW"/>
</dbReference>
<name>A0A2M9ZQ36_9LEPT</name>
<dbReference type="Gene3D" id="2.40.10.120">
    <property type="match status" value="1"/>
</dbReference>
<dbReference type="InterPro" id="IPR036034">
    <property type="entry name" value="PDZ_sf"/>
</dbReference>
<dbReference type="Proteomes" id="UP000231962">
    <property type="component" value="Unassembled WGS sequence"/>
</dbReference>
<dbReference type="EMBL" id="NPDZ01000002">
    <property type="protein sequence ID" value="PJZ74089.1"/>
    <property type="molecule type" value="Genomic_DNA"/>
</dbReference>
<evidence type="ECO:0000259" key="4">
    <source>
        <dbReference type="Pfam" id="PF17815"/>
    </source>
</evidence>
<dbReference type="Proteomes" id="UP000231990">
    <property type="component" value="Unassembled WGS sequence"/>
</dbReference>
<keyword evidence="2" id="KW-0378">Hydrolase</keyword>
<dbReference type="PANTHER" id="PTHR45980">
    <property type="match status" value="1"/>
</dbReference>
<dbReference type="RefSeq" id="WP_100714548.1">
    <property type="nucleotide sequence ID" value="NZ_NPDY01000013.1"/>
</dbReference>
<dbReference type="Gene3D" id="3.20.190.20">
    <property type="match status" value="1"/>
</dbReference>
<dbReference type="SUPFAM" id="SSF50494">
    <property type="entry name" value="Trypsin-like serine proteases"/>
    <property type="match status" value="1"/>
</dbReference>
<feature type="domain" description="Protease Do-like PDZ" evidence="4">
    <location>
        <begin position="359"/>
        <end position="489"/>
    </location>
</feature>
<comment type="caution">
    <text evidence="6">The sequence shown here is derived from an EMBL/GenBank/DDBJ whole genome shotgun (WGS) entry which is preliminary data.</text>
</comment>
<dbReference type="Pfam" id="PF13365">
    <property type="entry name" value="Trypsin_2"/>
    <property type="match status" value="1"/>
</dbReference>
<reference evidence="7 8" key="1">
    <citation type="submission" date="2017-07" db="EMBL/GenBank/DDBJ databases">
        <title>Leptospira spp. isolated from tropical soils.</title>
        <authorList>
            <person name="Thibeaux R."/>
            <person name="Iraola G."/>
            <person name="Ferres I."/>
            <person name="Bierque E."/>
            <person name="Girault D."/>
            <person name="Soupe-Gilbert M.-E."/>
            <person name="Picardeau M."/>
            <person name="Goarant C."/>
        </authorList>
    </citation>
    <scope>NUCLEOTIDE SEQUENCE [LARGE SCALE GENOMIC DNA]</scope>
    <source>
        <strain evidence="6 8">FH1-B-B1</strain>
        <strain evidence="5 7">FH1-B-C1</strain>
    </source>
</reference>
<dbReference type="SUPFAM" id="SSF50156">
    <property type="entry name" value="PDZ domain-like"/>
    <property type="match status" value="1"/>
</dbReference>
<dbReference type="InterPro" id="IPR009003">
    <property type="entry name" value="Peptidase_S1_PA"/>
</dbReference>
<evidence type="ECO:0000256" key="2">
    <source>
        <dbReference type="ARBA" id="ARBA00022801"/>
    </source>
</evidence>
<dbReference type="Gene3D" id="2.30.42.10">
    <property type="match status" value="1"/>
</dbReference>
<organism evidence="6 8">
    <name type="scientific">Leptospira perolatii</name>
    <dbReference type="NCBI Taxonomy" id="2023191"/>
    <lineage>
        <taxon>Bacteria</taxon>
        <taxon>Pseudomonadati</taxon>
        <taxon>Spirochaetota</taxon>
        <taxon>Spirochaetia</taxon>
        <taxon>Leptospirales</taxon>
        <taxon>Leptospiraceae</taxon>
        <taxon>Leptospira</taxon>
    </lineage>
</organism>
<evidence type="ECO:0000313" key="6">
    <source>
        <dbReference type="EMBL" id="PJZ74089.1"/>
    </source>
</evidence>
<protein>
    <submittedName>
        <fullName evidence="6">Serine protease</fullName>
    </submittedName>
</protein>
<gene>
    <name evidence="5" type="ORF">CH360_13370</name>
    <name evidence="6" type="ORF">CH373_03960</name>
</gene>
<evidence type="ECO:0000313" key="7">
    <source>
        <dbReference type="Proteomes" id="UP000231962"/>
    </source>
</evidence>
<evidence type="ECO:0000313" key="8">
    <source>
        <dbReference type="Proteomes" id="UP000231990"/>
    </source>
</evidence>
<dbReference type="AlphaFoldDB" id="A0A2M9ZQ36"/>
<keyword evidence="1 6" id="KW-0645">Protease</keyword>
<dbReference type="Pfam" id="PF17815">
    <property type="entry name" value="PDZ_3"/>
    <property type="match status" value="1"/>
</dbReference>
<dbReference type="InterPro" id="IPR046449">
    <property type="entry name" value="DEGP_PDZ_sf"/>
</dbReference>
<evidence type="ECO:0000256" key="3">
    <source>
        <dbReference type="ARBA" id="ARBA00022825"/>
    </source>
</evidence>
<dbReference type="EMBL" id="NPDY01000013">
    <property type="protein sequence ID" value="PJZ69042.1"/>
    <property type="molecule type" value="Genomic_DNA"/>
</dbReference>
<evidence type="ECO:0000313" key="5">
    <source>
        <dbReference type="EMBL" id="PJZ69042.1"/>
    </source>
</evidence>
<dbReference type="OrthoDB" id="1522627at2"/>